<dbReference type="STRING" id="1908260.BKK50_05790"/>
<reference evidence="2 3" key="1">
    <citation type="submission" date="2016-10" db="EMBL/GenBank/DDBJ databases">
        <title>Rodentibacter gen. nov. and new species.</title>
        <authorList>
            <person name="Christensen H."/>
        </authorList>
    </citation>
    <scope>NUCLEOTIDE SEQUENCE [LARGE SCALE GENOMIC DNA]</scope>
    <source>
        <strain evidence="2 3">CCUG17206</strain>
    </source>
</reference>
<evidence type="ECO:0000313" key="3">
    <source>
        <dbReference type="Proteomes" id="UP000189433"/>
    </source>
</evidence>
<dbReference type="PANTHER" id="PTHR43685">
    <property type="entry name" value="GLYCOSYLTRANSFERASE"/>
    <property type="match status" value="1"/>
</dbReference>
<evidence type="ECO:0000313" key="2">
    <source>
        <dbReference type="EMBL" id="OOF42946.1"/>
    </source>
</evidence>
<name>A0A1V3ILU1_9PAST</name>
<dbReference type="OrthoDB" id="9802649at2"/>
<dbReference type="EMBL" id="MLHJ01000047">
    <property type="protein sequence ID" value="OOF42946.1"/>
    <property type="molecule type" value="Genomic_DNA"/>
</dbReference>
<keyword evidence="3" id="KW-1185">Reference proteome</keyword>
<dbReference type="InterPro" id="IPR001173">
    <property type="entry name" value="Glyco_trans_2-like"/>
</dbReference>
<protein>
    <submittedName>
        <fullName evidence="2">Glycosyl transferase</fullName>
    </submittedName>
</protein>
<dbReference type="SUPFAM" id="SSF53448">
    <property type="entry name" value="Nucleotide-diphospho-sugar transferases"/>
    <property type="match status" value="1"/>
</dbReference>
<dbReference type="Proteomes" id="UP000189433">
    <property type="component" value="Unassembled WGS sequence"/>
</dbReference>
<dbReference type="InterPro" id="IPR029044">
    <property type="entry name" value="Nucleotide-diphossugar_trans"/>
</dbReference>
<organism evidence="2 3">
    <name type="scientific">Rodentibacter rarus</name>
    <dbReference type="NCBI Taxonomy" id="1908260"/>
    <lineage>
        <taxon>Bacteria</taxon>
        <taxon>Pseudomonadati</taxon>
        <taxon>Pseudomonadota</taxon>
        <taxon>Gammaproteobacteria</taxon>
        <taxon>Pasteurellales</taxon>
        <taxon>Pasteurellaceae</taxon>
        <taxon>Rodentibacter</taxon>
    </lineage>
</organism>
<sequence>MIKKTNNKNFSYDVIVCTFNGASFISAQLKSILTQSILPQKIIVSDDGSTDETLNIIHHVFLEANFTHYEIVQGPRKGVVANFLSALAYCSADFTFLADQDDIWHMEKVLKFSQIAQRQPPDVPTLIFSDARLIDEYNQEIAPSFFAYQALTPNCLADDSILYKNCVQGAACMINRALRDLALDSLPYIQLSDLYMHDWWLALLARYYGNTQFIDLPLLDYRQHRQNQVGVFNQKLRLFYYVSRFNAYWKNFQQAIKQVKMFEQFVAQYGKPNHLPAHSARKYATVPSLKRYLLPLFAK</sequence>
<dbReference type="GO" id="GO:0016740">
    <property type="term" value="F:transferase activity"/>
    <property type="evidence" value="ECO:0007669"/>
    <property type="project" value="UniProtKB-KW"/>
</dbReference>
<dbReference type="Gene3D" id="3.90.550.10">
    <property type="entry name" value="Spore Coat Polysaccharide Biosynthesis Protein SpsA, Chain A"/>
    <property type="match status" value="1"/>
</dbReference>
<dbReference type="AlphaFoldDB" id="A0A1V3ILU1"/>
<dbReference type="CDD" id="cd04196">
    <property type="entry name" value="GT_2_like_d"/>
    <property type="match status" value="1"/>
</dbReference>
<evidence type="ECO:0000259" key="1">
    <source>
        <dbReference type="Pfam" id="PF00535"/>
    </source>
</evidence>
<dbReference type="InterPro" id="IPR050834">
    <property type="entry name" value="Glycosyltransf_2"/>
</dbReference>
<dbReference type="RefSeq" id="WP_077416248.1">
    <property type="nucleotide sequence ID" value="NZ_MLHJ01000047.1"/>
</dbReference>
<proteinExistence type="predicted"/>
<keyword evidence="2" id="KW-0808">Transferase</keyword>
<comment type="caution">
    <text evidence="2">The sequence shown here is derived from an EMBL/GenBank/DDBJ whole genome shotgun (WGS) entry which is preliminary data.</text>
</comment>
<gene>
    <name evidence="2" type="ORF">BKK50_05790</name>
</gene>
<dbReference type="PANTHER" id="PTHR43685:SF2">
    <property type="entry name" value="GLYCOSYLTRANSFERASE 2-LIKE DOMAIN-CONTAINING PROTEIN"/>
    <property type="match status" value="1"/>
</dbReference>
<accession>A0A1V3ILU1</accession>
<dbReference type="Pfam" id="PF00535">
    <property type="entry name" value="Glycos_transf_2"/>
    <property type="match status" value="1"/>
</dbReference>
<feature type="domain" description="Glycosyltransferase 2-like" evidence="1">
    <location>
        <begin position="14"/>
        <end position="123"/>
    </location>
</feature>